<evidence type="ECO:0000256" key="1">
    <source>
        <dbReference type="ARBA" id="ARBA00000085"/>
    </source>
</evidence>
<dbReference type="InterPro" id="IPR036890">
    <property type="entry name" value="HATPase_C_sf"/>
</dbReference>
<dbReference type="PROSITE" id="PS50110">
    <property type="entry name" value="RESPONSE_REGULATORY"/>
    <property type="match status" value="1"/>
</dbReference>
<dbReference type="InterPro" id="IPR003661">
    <property type="entry name" value="HisK_dim/P_dom"/>
</dbReference>
<dbReference type="Gene3D" id="3.30.565.10">
    <property type="entry name" value="Histidine kinase-like ATPase, C-terminal domain"/>
    <property type="match status" value="1"/>
</dbReference>
<feature type="transmembrane region" description="Helical" evidence="8">
    <location>
        <begin position="32"/>
        <end position="50"/>
    </location>
</feature>
<gene>
    <name evidence="11" type="ORF">CCY01nite_20460</name>
</gene>
<evidence type="ECO:0000259" key="10">
    <source>
        <dbReference type="PROSITE" id="PS50110"/>
    </source>
</evidence>
<comment type="catalytic activity">
    <reaction evidence="1">
        <text>ATP + protein L-histidine = ADP + protein N-phospho-L-histidine.</text>
        <dbReference type="EC" id="2.7.13.3"/>
    </reaction>
</comment>
<keyword evidence="7" id="KW-0175">Coiled coil</keyword>
<feature type="domain" description="Response regulatory" evidence="10">
    <location>
        <begin position="455"/>
        <end position="571"/>
    </location>
</feature>
<feature type="coiled-coil region" evidence="7">
    <location>
        <begin position="184"/>
        <end position="214"/>
    </location>
</feature>
<feature type="modified residue" description="4-aspartylphosphate" evidence="6">
    <location>
        <position position="504"/>
    </location>
</feature>
<dbReference type="InterPro" id="IPR003594">
    <property type="entry name" value="HATPase_dom"/>
</dbReference>
<dbReference type="GO" id="GO:0000155">
    <property type="term" value="F:phosphorelay sensor kinase activity"/>
    <property type="evidence" value="ECO:0007669"/>
    <property type="project" value="InterPro"/>
</dbReference>
<keyword evidence="8" id="KW-0472">Membrane</keyword>
<dbReference type="InterPro" id="IPR005467">
    <property type="entry name" value="His_kinase_dom"/>
</dbReference>
<dbReference type="SMART" id="SM00388">
    <property type="entry name" value="HisKA"/>
    <property type="match status" value="1"/>
</dbReference>
<evidence type="ECO:0000259" key="9">
    <source>
        <dbReference type="PROSITE" id="PS50109"/>
    </source>
</evidence>
<evidence type="ECO:0000256" key="4">
    <source>
        <dbReference type="ARBA" id="ARBA00022679"/>
    </source>
</evidence>
<proteinExistence type="predicted"/>
<feature type="transmembrane region" description="Helical" evidence="8">
    <location>
        <begin position="56"/>
        <end position="74"/>
    </location>
</feature>
<dbReference type="InterPro" id="IPR011006">
    <property type="entry name" value="CheY-like_superfamily"/>
</dbReference>
<dbReference type="AlphaFoldDB" id="A0A512RJA0"/>
<dbReference type="SUPFAM" id="SSF55874">
    <property type="entry name" value="ATPase domain of HSP90 chaperone/DNA topoisomerase II/histidine kinase"/>
    <property type="match status" value="1"/>
</dbReference>
<dbReference type="PROSITE" id="PS50109">
    <property type="entry name" value="HIS_KIN"/>
    <property type="match status" value="1"/>
</dbReference>
<evidence type="ECO:0000256" key="5">
    <source>
        <dbReference type="ARBA" id="ARBA00022777"/>
    </source>
</evidence>
<accession>A0A512RJA0</accession>
<dbReference type="EMBL" id="BKAU01000001">
    <property type="protein sequence ID" value="GEP95786.1"/>
    <property type="molecule type" value="Genomic_DNA"/>
</dbReference>
<feature type="transmembrane region" description="Helical" evidence="8">
    <location>
        <begin position="81"/>
        <end position="99"/>
    </location>
</feature>
<feature type="domain" description="Histidine kinase" evidence="9">
    <location>
        <begin position="214"/>
        <end position="433"/>
    </location>
</feature>
<keyword evidence="5" id="KW-0418">Kinase</keyword>
<evidence type="ECO:0000256" key="6">
    <source>
        <dbReference type="PROSITE-ProRule" id="PRU00169"/>
    </source>
</evidence>
<dbReference type="OrthoDB" id="636661at2"/>
<name>A0A512RJA0_9BACT</name>
<evidence type="ECO:0000256" key="7">
    <source>
        <dbReference type="SAM" id="Coils"/>
    </source>
</evidence>
<evidence type="ECO:0000256" key="3">
    <source>
        <dbReference type="ARBA" id="ARBA00022553"/>
    </source>
</evidence>
<dbReference type="EC" id="2.7.13.3" evidence="2"/>
<dbReference type="Pfam" id="PF00072">
    <property type="entry name" value="Response_reg"/>
    <property type="match status" value="1"/>
</dbReference>
<dbReference type="SUPFAM" id="SSF52172">
    <property type="entry name" value="CheY-like"/>
    <property type="match status" value="1"/>
</dbReference>
<dbReference type="PRINTS" id="PR00344">
    <property type="entry name" value="BCTRLSENSOR"/>
</dbReference>
<reference evidence="11 12" key="1">
    <citation type="submission" date="2019-07" db="EMBL/GenBank/DDBJ databases">
        <title>Whole genome shotgun sequence of Chitinophaga cymbidii NBRC 109752.</title>
        <authorList>
            <person name="Hosoyama A."/>
            <person name="Uohara A."/>
            <person name="Ohji S."/>
            <person name="Ichikawa N."/>
        </authorList>
    </citation>
    <scope>NUCLEOTIDE SEQUENCE [LARGE SCALE GENOMIC DNA]</scope>
    <source>
        <strain evidence="11 12">NBRC 109752</strain>
    </source>
</reference>
<dbReference type="InterPro" id="IPR001789">
    <property type="entry name" value="Sig_transdc_resp-reg_receiver"/>
</dbReference>
<dbReference type="InterPro" id="IPR004358">
    <property type="entry name" value="Sig_transdc_His_kin-like_C"/>
</dbReference>
<feature type="transmembrane region" description="Helical" evidence="8">
    <location>
        <begin position="105"/>
        <end position="122"/>
    </location>
</feature>
<dbReference type="Pfam" id="PF02518">
    <property type="entry name" value="HATPase_c"/>
    <property type="match status" value="1"/>
</dbReference>
<keyword evidence="4" id="KW-0808">Transferase</keyword>
<dbReference type="GO" id="GO:0009927">
    <property type="term" value="F:histidine phosphotransfer kinase activity"/>
    <property type="evidence" value="ECO:0007669"/>
    <property type="project" value="TreeGrafter"/>
</dbReference>
<evidence type="ECO:0000256" key="2">
    <source>
        <dbReference type="ARBA" id="ARBA00012438"/>
    </source>
</evidence>
<dbReference type="SUPFAM" id="SSF47384">
    <property type="entry name" value="Homodimeric domain of signal transducing histidine kinase"/>
    <property type="match status" value="1"/>
</dbReference>
<evidence type="ECO:0000256" key="8">
    <source>
        <dbReference type="SAM" id="Phobius"/>
    </source>
</evidence>
<dbReference type="Proteomes" id="UP000321436">
    <property type="component" value="Unassembled WGS sequence"/>
</dbReference>
<evidence type="ECO:0000313" key="12">
    <source>
        <dbReference type="Proteomes" id="UP000321436"/>
    </source>
</evidence>
<protein>
    <recommendedName>
        <fullName evidence="2">histidine kinase</fullName>
        <ecNumber evidence="2">2.7.13.3</ecNumber>
    </recommendedName>
</protein>
<evidence type="ECO:0000313" key="11">
    <source>
        <dbReference type="EMBL" id="GEP95786.1"/>
    </source>
</evidence>
<dbReference type="PANTHER" id="PTHR43047">
    <property type="entry name" value="TWO-COMPONENT HISTIDINE PROTEIN KINASE"/>
    <property type="match status" value="1"/>
</dbReference>
<dbReference type="Pfam" id="PF00512">
    <property type="entry name" value="HisKA"/>
    <property type="match status" value="1"/>
</dbReference>
<dbReference type="CDD" id="cd00082">
    <property type="entry name" value="HisKA"/>
    <property type="match status" value="1"/>
</dbReference>
<keyword evidence="3 6" id="KW-0597">Phosphoprotein</keyword>
<feature type="transmembrane region" description="Helical" evidence="8">
    <location>
        <begin position="160"/>
        <end position="182"/>
    </location>
</feature>
<feature type="transmembrane region" description="Helical" evidence="8">
    <location>
        <begin position="129"/>
        <end position="148"/>
    </location>
</feature>
<dbReference type="CDD" id="cd00156">
    <property type="entry name" value="REC"/>
    <property type="match status" value="1"/>
</dbReference>
<organism evidence="11 12">
    <name type="scientific">Chitinophaga cymbidii</name>
    <dbReference type="NCBI Taxonomy" id="1096750"/>
    <lineage>
        <taxon>Bacteria</taxon>
        <taxon>Pseudomonadati</taxon>
        <taxon>Bacteroidota</taxon>
        <taxon>Chitinophagia</taxon>
        <taxon>Chitinophagales</taxon>
        <taxon>Chitinophagaceae</taxon>
        <taxon>Chitinophaga</taxon>
    </lineage>
</organism>
<dbReference type="PANTHER" id="PTHR43047:SF72">
    <property type="entry name" value="OSMOSENSING HISTIDINE PROTEIN KINASE SLN1"/>
    <property type="match status" value="1"/>
</dbReference>
<keyword evidence="8" id="KW-1133">Transmembrane helix</keyword>
<dbReference type="GO" id="GO:0005886">
    <property type="term" value="C:plasma membrane"/>
    <property type="evidence" value="ECO:0007669"/>
    <property type="project" value="TreeGrafter"/>
</dbReference>
<dbReference type="InterPro" id="IPR036097">
    <property type="entry name" value="HisK_dim/P_sf"/>
</dbReference>
<keyword evidence="8" id="KW-0812">Transmembrane</keyword>
<keyword evidence="12" id="KW-1185">Reference proteome</keyword>
<dbReference type="Gene3D" id="1.10.287.130">
    <property type="match status" value="1"/>
</dbReference>
<comment type="caution">
    <text evidence="11">The sequence shown here is derived from an EMBL/GenBank/DDBJ whole genome shotgun (WGS) entry which is preliminary data.</text>
</comment>
<dbReference type="Gene3D" id="3.40.50.2300">
    <property type="match status" value="1"/>
</dbReference>
<dbReference type="SMART" id="SM00387">
    <property type="entry name" value="HATPase_c"/>
    <property type="match status" value="1"/>
</dbReference>
<sequence length="582" mass="64838">MKLPRLIARIIDTGTAGTNDALDLRTRIINSLSLATALLAIATGTLFFVLTGELHILIPAILESLGFFLILLLNKKKKHEAAAVAMLVYQVIWATYFAILLGPKVEIISAIIFMISASFLLYKKRSSIIICVAVSCSALLFAEISYYTELFTPLPLDHQVLSVIRWNCILFILIMNTMAIVLSKRKNTELLNSLKDQTEKLEKANLSRRNFLQETSHEIRNPLNAIFGIVQLMKMEEDDGEIPASMKPLIDNLYVASFNVKGIINNVLELSRIEAGQTDELHRKEMEIRSGIRAFAGIYEYVAGTRSVHIETSFDETLPEFAYTDEIKLSQIISNLLTNAIRFTRHNSVIRVHCAVKGDRWHISITDEGGGIEKEKLQHIFEPFVREKSTFTEGTGLGLYISKHFAELMNGSITVACEEGAGTTFTVFFPLSDTSGPRVKAPGENGVQARFDSKTVLIIEDDRMSQVILCNFLKSLGLLVQTANNGVEGLAAARRQPPDLIILDSYMPRMNGRETLFHIRQDALLQHIPVIVASGDAFTETANGFLREGADEYVIKPVEFVALQRVLEKYLGVATEKPANIC</sequence>
<dbReference type="SMART" id="SM00448">
    <property type="entry name" value="REC"/>
    <property type="match status" value="1"/>
</dbReference>
<dbReference type="RefSeq" id="WP_146860340.1">
    <property type="nucleotide sequence ID" value="NZ_BKAU01000001.1"/>
</dbReference>